<dbReference type="InterPro" id="IPR007337">
    <property type="entry name" value="RelB/DinJ"/>
</dbReference>
<evidence type="ECO:0000256" key="2">
    <source>
        <dbReference type="ARBA" id="ARBA00022649"/>
    </source>
</evidence>
<evidence type="ECO:0000313" key="4">
    <source>
        <dbReference type="Proteomes" id="UP000032278"/>
    </source>
</evidence>
<comment type="similarity">
    <text evidence="1">Belongs to the RelB/DinJ antitoxin family.</text>
</comment>
<sequence>MARTSNIYVRVEPNIKEQAELVLERLGIPMSNAVSIFLRQVVMQNGLPFDVKIPNKKPLVLSDLTSEEFNMEMLKAHNDFENGQVYSIEEVENDLKRDFGI</sequence>
<dbReference type="PANTHER" id="PTHR38781">
    <property type="entry name" value="ANTITOXIN DINJ-RELATED"/>
    <property type="match status" value="1"/>
</dbReference>
<dbReference type="RefSeq" id="WP_043037508.1">
    <property type="nucleotide sequence ID" value="NZ_JAUE01000095.1"/>
</dbReference>
<comment type="caution">
    <text evidence="3">The sequence shown here is derived from an EMBL/GenBank/DDBJ whole genome shotgun (WGS) entry which is preliminary data.</text>
</comment>
<reference evidence="3 4" key="1">
    <citation type="submission" date="2013-11" db="EMBL/GenBank/DDBJ databases">
        <authorList>
            <person name="da Piedade I."/>
            <person name="Tang M.H.E."/>
            <person name="Bojesen A.M."/>
        </authorList>
    </citation>
    <scope>NUCLEOTIDE SEQUENCE [LARGE SCALE GENOMIC DNA]</scope>
    <source>
        <strain evidence="3 4">Sz4is</strain>
    </source>
</reference>
<keyword evidence="2" id="KW-1277">Toxin-antitoxin system</keyword>
<proteinExistence type="inferred from homology"/>
<accession>A0AAW3GJH3</accession>
<dbReference type="PANTHER" id="PTHR38781:SF1">
    <property type="entry name" value="ANTITOXIN DINJ-RELATED"/>
    <property type="match status" value="1"/>
</dbReference>
<dbReference type="EMBL" id="JAUE01000095">
    <property type="protein sequence ID" value="KIS15055.1"/>
    <property type="molecule type" value="Genomic_DNA"/>
</dbReference>
<evidence type="ECO:0000313" key="3">
    <source>
        <dbReference type="EMBL" id="KIS15055.1"/>
    </source>
</evidence>
<dbReference type="NCBIfam" id="TIGR02384">
    <property type="entry name" value="RelB_DinJ"/>
    <property type="match status" value="1"/>
</dbReference>
<dbReference type="Gene3D" id="1.10.1220.10">
    <property type="entry name" value="Met repressor-like"/>
    <property type="match status" value="1"/>
</dbReference>
<name>A0AAW3GJH3_STRSZ</name>
<gene>
    <name evidence="3" type="ORF">AT55_02060</name>
</gene>
<dbReference type="InterPro" id="IPR013321">
    <property type="entry name" value="Arc_rbn_hlx_hlx"/>
</dbReference>
<dbReference type="Pfam" id="PF04221">
    <property type="entry name" value="RelB"/>
    <property type="match status" value="1"/>
</dbReference>
<organism evidence="3 4">
    <name type="scientific">Streptococcus equi subsp. zooepidemicus Sz4is</name>
    <dbReference type="NCBI Taxonomy" id="1381082"/>
    <lineage>
        <taxon>Bacteria</taxon>
        <taxon>Bacillati</taxon>
        <taxon>Bacillota</taxon>
        <taxon>Bacilli</taxon>
        <taxon>Lactobacillales</taxon>
        <taxon>Streptococcaceae</taxon>
        <taxon>Streptococcus</taxon>
    </lineage>
</organism>
<dbReference type="Proteomes" id="UP000032278">
    <property type="component" value="Unassembled WGS sequence"/>
</dbReference>
<evidence type="ECO:0000256" key="1">
    <source>
        <dbReference type="ARBA" id="ARBA00010562"/>
    </source>
</evidence>
<dbReference type="GO" id="GO:0006351">
    <property type="term" value="P:DNA-templated transcription"/>
    <property type="evidence" value="ECO:0007669"/>
    <property type="project" value="TreeGrafter"/>
</dbReference>
<dbReference type="GO" id="GO:0006355">
    <property type="term" value="P:regulation of DNA-templated transcription"/>
    <property type="evidence" value="ECO:0007669"/>
    <property type="project" value="InterPro"/>
</dbReference>
<protein>
    <submittedName>
        <fullName evidence="3">Plasmid stabilization system antitoxin protein</fullName>
    </submittedName>
</protein>
<dbReference type="AlphaFoldDB" id="A0AAW3GJH3"/>